<feature type="region of interest" description="Disordered" evidence="1">
    <location>
        <begin position="264"/>
        <end position="298"/>
    </location>
</feature>
<evidence type="ECO:0000313" key="4">
    <source>
        <dbReference type="Proteomes" id="UP000050424"/>
    </source>
</evidence>
<feature type="region of interest" description="Disordered" evidence="1">
    <location>
        <begin position="44"/>
        <end position="158"/>
    </location>
</feature>
<accession>A0A0P7BKK3</accession>
<dbReference type="EMBL" id="LKCW01000081">
    <property type="protein sequence ID" value="KPM40568.1"/>
    <property type="molecule type" value="Genomic_DNA"/>
</dbReference>
<dbReference type="InterPro" id="IPR046797">
    <property type="entry name" value="PDDEXK_12"/>
</dbReference>
<evidence type="ECO:0000313" key="3">
    <source>
        <dbReference type="EMBL" id="KPM40568.1"/>
    </source>
</evidence>
<proteinExistence type="predicted"/>
<dbReference type="Proteomes" id="UP000050424">
    <property type="component" value="Unassembled WGS sequence"/>
</dbReference>
<evidence type="ECO:0000256" key="1">
    <source>
        <dbReference type="SAM" id="MobiDB-lite"/>
    </source>
</evidence>
<evidence type="ECO:0000259" key="2">
    <source>
        <dbReference type="Pfam" id="PF20516"/>
    </source>
</evidence>
<dbReference type="Pfam" id="PF20516">
    <property type="entry name" value="PDDEXK_12"/>
    <property type="match status" value="1"/>
</dbReference>
<dbReference type="STRING" id="78410.A0A0P7BKK3"/>
<gene>
    <name evidence="3" type="ORF">AK830_g5986</name>
</gene>
<organism evidence="3 4">
    <name type="scientific">Neonectria ditissima</name>
    <dbReference type="NCBI Taxonomy" id="78410"/>
    <lineage>
        <taxon>Eukaryota</taxon>
        <taxon>Fungi</taxon>
        <taxon>Dikarya</taxon>
        <taxon>Ascomycota</taxon>
        <taxon>Pezizomycotina</taxon>
        <taxon>Sordariomycetes</taxon>
        <taxon>Hypocreomycetidae</taxon>
        <taxon>Hypocreales</taxon>
        <taxon>Nectriaceae</taxon>
        <taxon>Neonectria</taxon>
    </lineage>
</organism>
<reference evidence="3 4" key="1">
    <citation type="submission" date="2015-09" db="EMBL/GenBank/DDBJ databases">
        <title>Draft genome of a European isolate of the apple canker pathogen Neonectria ditissima.</title>
        <authorList>
            <person name="Gomez-Cortecero A."/>
            <person name="Harrison R.J."/>
            <person name="Armitage A.D."/>
        </authorList>
    </citation>
    <scope>NUCLEOTIDE SEQUENCE [LARGE SCALE GENOMIC DNA]</scope>
    <source>
        <strain evidence="3 4">R09/05</strain>
    </source>
</reference>
<name>A0A0P7BKK3_9HYPO</name>
<feature type="region of interest" description="Disordered" evidence="1">
    <location>
        <begin position="171"/>
        <end position="210"/>
    </location>
</feature>
<feature type="compositionally biased region" description="Low complexity" evidence="1">
    <location>
        <begin position="191"/>
        <end position="204"/>
    </location>
</feature>
<comment type="caution">
    <text evidence="3">The sequence shown here is derived from an EMBL/GenBank/DDBJ whole genome shotgun (WGS) entry which is preliminary data.</text>
</comment>
<feature type="compositionally biased region" description="Acidic residues" evidence="1">
    <location>
        <begin position="353"/>
        <end position="373"/>
    </location>
</feature>
<protein>
    <recommendedName>
        <fullName evidence="2">PD-(D/E)XK nuclease-like domain-containing protein</fullName>
    </recommendedName>
</protein>
<feature type="compositionally biased region" description="Polar residues" evidence="1">
    <location>
        <begin position="78"/>
        <end position="90"/>
    </location>
</feature>
<sequence length="595" mass="65879">MAAQLHRLPHESPTLQHPVLEAFDTQPAPRYSVIRAWIQSVESNTRDPDPVHTTSSKQSPPTPLKRKRTDSSHRLALSSISPNMARNQPRTPSPRKSARLHRREVAQHDDEDQHANMLQTSPDQTPGPGPRPGATNQSADHSHTMAAAARSSSPTKLKQHTLLPAHDPYTQTLQSQPFDRPPSSPGKDSATSRSTRSTTSTRSRSPVKRMADLQLSAKPIMHLSLSSMPAGLPPTVRSLYKNLRRIATGVGVIPDYVKKAAKSSVTKQDNRPLRHNFYTPTLTSGGRMNTGSSRKPTTVATCRRELELVTDVCSTARLWMSENVNEASWNALVHCPLLKLALYPMKDMYDDDKNNDDDENDDSDDDSDDDNDDNMDHDAQDANGFSVYSPVTFWDITTARPHPDCVPRNIRGDSQEAKMVDFCITVSDAHIQDAALRTFNAESSPDATVPGTKPIGSINHTEYSPLTRRPISVSIESKSPNGSPDKALAQLAIWAASHFERLRGLRDAKRRRQGLPSEGCIPMALPLLLAIGSSWRLYFAVDTDRDIVIVDTIKLGDTDQLVGCYQVVAALRELAHWTETTFRSWLLENVLLDAT</sequence>
<feature type="region of interest" description="Disordered" evidence="1">
    <location>
        <begin position="442"/>
        <end position="461"/>
    </location>
</feature>
<dbReference type="AlphaFoldDB" id="A0A0P7BKK3"/>
<feature type="domain" description="PD-(D/E)XK nuclease-like" evidence="2">
    <location>
        <begin position="297"/>
        <end position="583"/>
    </location>
</feature>
<feature type="region of interest" description="Disordered" evidence="1">
    <location>
        <begin position="351"/>
        <end position="383"/>
    </location>
</feature>
<feature type="compositionally biased region" description="Polar residues" evidence="1">
    <location>
        <begin position="278"/>
        <end position="298"/>
    </location>
</feature>
<dbReference type="OrthoDB" id="5244165at2759"/>
<keyword evidence="4" id="KW-1185">Reference proteome</keyword>
<feature type="compositionally biased region" description="Basic and acidic residues" evidence="1">
    <location>
        <begin position="103"/>
        <end position="114"/>
    </location>
</feature>